<proteinExistence type="predicted"/>
<organism evidence="1 2">
    <name type="scientific">Hyunsoonleella aestuarii</name>
    <dbReference type="NCBI Taxonomy" id="912802"/>
    <lineage>
        <taxon>Bacteria</taxon>
        <taxon>Pseudomonadati</taxon>
        <taxon>Bacteroidota</taxon>
        <taxon>Flavobacteriia</taxon>
        <taxon>Flavobacteriales</taxon>
        <taxon>Flavobacteriaceae</taxon>
    </lineage>
</organism>
<dbReference type="EMBL" id="BAABAV010000001">
    <property type="protein sequence ID" value="GAA4269687.1"/>
    <property type="molecule type" value="Genomic_DNA"/>
</dbReference>
<keyword evidence="2" id="KW-1185">Reference proteome</keyword>
<evidence type="ECO:0000313" key="2">
    <source>
        <dbReference type="Proteomes" id="UP001500027"/>
    </source>
</evidence>
<comment type="caution">
    <text evidence="1">The sequence shown here is derived from an EMBL/GenBank/DDBJ whole genome shotgun (WGS) entry which is preliminary data.</text>
</comment>
<dbReference type="Pfam" id="PF11013">
    <property type="entry name" value="DUF2851"/>
    <property type="match status" value="1"/>
</dbReference>
<accession>A0ABP8EBS5</accession>
<protein>
    <submittedName>
        <fullName evidence="1">DUF2851 family protein</fullName>
    </submittedName>
</protein>
<gene>
    <name evidence="1" type="ORF">GCM10022257_17880</name>
</gene>
<sequence length="424" mass="49286">MQEDFLHYLWKHKKINLTELETTDGEPIIIKLVGEHNHNSGPDFFNAQLHIGEQLWAGNVEIHVKSSYWFVHSHEQDQAYDNVILHVVWEHDSDVFRKDNSAIPTLELKNKVSVEALSNYQKLFLNSRNWINCQNDFPTIHNFILENWLERLFIERLNRKTEELNSLLLASNNNWEAVLFKMMTKNFGLKINAESFFSVAHSFDFSIIRKLQSNQLALEALLLGQSGLLGGEVQGTYFSELKKEFDFISNKFQLNNESVLPIKFFRLRPSNFPTIRLSQLAMLYGREHNLFSKIMETNSKNEFYELFYVSTSTFWESHYTFNTASKKSKKVLSKAFIDLLLINTIIPIKFAYAKFQGKHNDEQIIKLVNEIFAEKNSIINKFNSLKKVATSALHSQGLLQLKNAYCNKNKCLQCAVGNSLLNRK</sequence>
<name>A0ABP8EBS5_9FLAO</name>
<dbReference type="Proteomes" id="UP001500027">
    <property type="component" value="Unassembled WGS sequence"/>
</dbReference>
<evidence type="ECO:0000313" key="1">
    <source>
        <dbReference type="EMBL" id="GAA4269687.1"/>
    </source>
</evidence>
<dbReference type="InterPro" id="IPR021272">
    <property type="entry name" value="DUF2851"/>
</dbReference>
<reference evidence="2" key="1">
    <citation type="journal article" date="2019" name="Int. J. Syst. Evol. Microbiol.">
        <title>The Global Catalogue of Microorganisms (GCM) 10K type strain sequencing project: providing services to taxonomists for standard genome sequencing and annotation.</title>
        <authorList>
            <consortium name="The Broad Institute Genomics Platform"/>
            <consortium name="The Broad Institute Genome Sequencing Center for Infectious Disease"/>
            <person name="Wu L."/>
            <person name="Ma J."/>
        </authorList>
    </citation>
    <scope>NUCLEOTIDE SEQUENCE [LARGE SCALE GENOMIC DNA]</scope>
    <source>
        <strain evidence="2">JCM 17452</strain>
    </source>
</reference>
<dbReference type="RefSeq" id="WP_139000418.1">
    <property type="nucleotide sequence ID" value="NZ_BAABAV010000001.1"/>
</dbReference>